<organism evidence="3 4">
    <name type="scientific">Punica granatum</name>
    <name type="common">Pomegranate</name>
    <dbReference type="NCBI Taxonomy" id="22663"/>
    <lineage>
        <taxon>Eukaryota</taxon>
        <taxon>Viridiplantae</taxon>
        <taxon>Streptophyta</taxon>
        <taxon>Embryophyta</taxon>
        <taxon>Tracheophyta</taxon>
        <taxon>Spermatophyta</taxon>
        <taxon>Magnoliopsida</taxon>
        <taxon>eudicotyledons</taxon>
        <taxon>Gunneridae</taxon>
        <taxon>Pentapetalae</taxon>
        <taxon>rosids</taxon>
        <taxon>malvids</taxon>
        <taxon>Myrtales</taxon>
        <taxon>Lythraceae</taxon>
        <taxon>Punica</taxon>
    </lineage>
</organism>
<comment type="caution">
    <text evidence="3">The sequence shown here is derived from an EMBL/GenBank/DDBJ whole genome shotgun (WGS) entry which is preliminary data.</text>
</comment>
<dbReference type="PANTHER" id="PTHR32108">
    <property type="entry name" value="DNA-DIRECTED RNA POLYMERASE SUBUNIT ALPHA"/>
    <property type="match status" value="1"/>
</dbReference>
<dbReference type="AlphaFoldDB" id="A0A2I0J8M0"/>
<dbReference type="Proteomes" id="UP000233551">
    <property type="component" value="Unassembled WGS sequence"/>
</dbReference>
<reference evidence="3 4" key="1">
    <citation type="submission" date="2017-11" db="EMBL/GenBank/DDBJ databases">
        <title>De-novo sequencing of pomegranate (Punica granatum L.) genome.</title>
        <authorList>
            <person name="Akparov Z."/>
            <person name="Amiraslanov A."/>
            <person name="Hajiyeva S."/>
            <person name="Abbasov M."/>
            <person name="Kaur K."/>
            <person name="Hamwieh A."/>
            <person name="Solovyev V."/>
            <person name="Salamov A."/>
            <person name="Braich B."/>
            <person name="Kosarev P."/>
            <person name="Mahmoud A."/>
            <person name="Hajiyev E."/>
            <person name="Babayeva S."/>
            <person name="Izzatullayeva V."/>
            <person name="Mammadov A."/>
            <person name="Mammadov A."/>
            <person name="Sharifova S."/>
            <person name="Ojaghi J."/>
            <person name="Eynullazada K."/>
            <person name="Bayramov B."/>
            <person name="Abdulazimova A."/>
            <person name="Shahmuradov I."/>
        </authorList>
    </citation>
    <scope>NUCLEOTIDE SEQUENCE [LARGE SCALE GENOMIC DNA]</scope>
    <source>
        <strain evidence="4">cv. AG2017</strain>
        <tissue evidence="3">Leaf</tissue>
    </source>
</reference>
<accession>A0A2I0J8M0</accession>
<evidence type="ECO:0000256" key="2">
    <source>
        <dbReference type="SAM" id="MobiDB-lite"/>
    </source>
</evidence>
<evidence type="ECO:0000313" key="4">
    <source>
        <dbReference type="Proteomes" id="UP000233551"/>
    </source>
</evidence>
<feature type="compositionally biased region" description="Polar residues" evidence="2">
    <location>
        <begin position="1"/>
        <end position="11"/>
    </location>
</feature>
<name>A0A2I0J8M0_PUNGR</name>
<gene>
    <name evidence="3" type="ORF">CRG98_027015</name>
</gene>
<evidence type="ECO:0008006" key="5">
    <source>
        <dbReference type="Google" id="ProtNLM"/>
    </source>
</evidence>
<dbReference type="EMBL" id="PGOL01001925">
    <property type="protein sequence ID" value="PKI52587.1"/>
    <property type="molecule type" value="Genomic_DNA"/>
</dbReference>
<keyword evidence="4" id="KW-1185">Reference proteome</keyword>
<evidence type="ECO:0000313" key="3">
    <source>
        <dbReference type="EMBL" id="PKI52587.1"/>
    </source>
</evidence>
<keyword evidence="1" id="KW-0175">Coiled coil</keyword>
<feature type="region of interest" description="Disordered" evidence="2">
    <location>
        <begin position="1"/>
        <end position="21"/>
    </location>
</feature>
<dbReference type="PANTHER" id="PTHR32108:SF9">
    <property type="entry name" value="REVERSE TRANSCRIPTASE RNASE H-LIKE DOMAIN-CONTAINING PROTEIN"/>
    <property type="match status" value="1"/>
</dbReference>
<sequence length="1265" mass="138563">MSSKTDGSTASEPHGSLTRRTFMHSTPSKTYQRDACHEFLLLIFGTLLFPSAPTLIDRALVHVVLPVVGGHSYVEVLMAETIWLVAHIRSFGSSHPFSCIINDRSLIRRLLYVFGPSPCNIFDWKEFMEDLTPRQFLWHARWSPGDPMAIGGLGVIRFPLISHLGSTLVFPSRLTWADVSPIPTGRFLRVRQVRQIWDTRLTQDLYFSEHPIDEERAFSATSAYVAQFHPQGLGPTPQPQSLREEWDRNYRELTETRAELTDQRELQRELAQARACIASLNKEIVLLSATLDRVRVTAEENQTRIPEEVNPPTTQVPPSIRAGTQPIYLGTPSAYFPSPSAGAPLACSRVPPPPSVYAPPLPATRAPPLAHNVSRVAALEGKFTMLQGTVDLMAASMAEMMALLRGPTRASSSSTPPLAHGSTVDPALWVLPTHVPKSNVMAAPAPTAVQAPVLPSTHILAVYPIDTLQSQSTIPAAISLPPMTILAPDPTMFAPPFVSMPVPVMIYTVPPPMVFSASSAPAPTQTTEPFPFPTLQSHIGLPYQAPPPINIPFPESGTPTHAAPMIITEKQVDLGIKLGRIEGPIKKKEGESSKKTTAVASSIDVVSELHTRTTCHSCICPAACALPTTSPHTADLLLGSTDFSSSVGSAANRPPLHPFSLDPTIQVLDFESSSAGATDPGPVGLVGQHNTIPGTIRLVAPDPNFVPANQNQSLSCEYHLGAPGHTLDNCWRLRGKVQEMIDGNEVSFNTVKPPNVQANPLPDHGSSSGPTINMISVCTEGEDESKQEGPVPFMIEYVPAEAIENRVPWTYERSVGSLEHELSVMGVRHSDGVYENSEAANKGKAPAAALRATPEATPGPQKKVTEKEADAFIKIIKASEHKVIEQMDKSSSHISLLALLLSSEPHRKALLKVLTATQINVDLNHIRPRKTAVRAFDGSRREANGEIDLLIDVGPCSFSITFLVLDIPNAFKLLLKRPWIHSAGAVSSSLHQRLKFIVEDRLIMVKGEEDYAIYKETAVCEQYSIGNDENLPFHPISVIQNYEEFDPSCADCMVGKVLVRHNYIPGTRLEVHRQRISSPIEIEEYKNKRGLGFHPSCHEIVQAHRGRNLHHLDEHYGRINRGIPGPLLSYFILGQPHIVGAMLDGLSWDSDNTHVALPTVYAIVRTRISSRRGTHARAVARLGSVHLPVRMRDEHTREGVATTCVRPVSCSGLGVMDTPNMLRHWSCGTRSSEFGDSVTYRPISRTPFQYSVCLGLSFLLFYHVN</sequence>
<evidence type="ECO:0000256" key="1">
    <source>
        <dbReference type="SAM" id="Coils"/>
    </source>
</evidence>
<proteinExistence type="predicted"/>
<protein>
    <recommendedName>
        <fullName evidence="5">G-patch domain-containing protein</fullName>
    </recommendedName>
</protein>
<feature type="coiled-coil region" evidence="1">
    <location>
        <begin position="243"/>
        <end position="283"/>
    </location>
</feature>